<dbReference type="AlphaFoldDB" id="A0A699R2A3"/>
<gene>
    <name evidence="1" type="ORF">Tci_851528</name>
</gene>
<sequence>KNLTKIFPLPVIEFPLAEELPTASEEGCHCQKKVKATAVKVALLSIVKKKLRITFNLISLSLSIHNKKWINNIPPLPKYQSWIQENSSNGSFGYNNIFNMSIMPRGSGESGKKSGRMVTLTAEDMQKKKNNVKARSTLLLSLPDEHQLRFSKYKTA</sequence>
<evidence type="ECO:0000313" key="1">
    <source>
        <dbReference type="EMBL" id="GFC79558.1"/>
    </source>
</evidence>
<name>A0A699R2A3_TANCI</name>
<dbReference type="EMBL" id="BKCJ011071018">
    <property type="protein sequence ID" value="GFC79558.1"/>
    <property type="molecule type" value="Genomic_DNA"/>
</dbReference>
<protein>
    <submittedName>
        <fullName evidence="1">Uncharacterized protein</fullName>
    </submittedName>
</protein>
<proteinExistence type="predicted"/>
<comment type="caution">
    <text evidence="1">The sequence shown here is derived from an EMBL/GenBank/DDBJ whole genome shotgun (WGS) entry which is preliminary data.</text>
</comment>
<accession>A0A699R2A3</accession>
<organism evidence="1">
    <name type="scientific">Tanacetum cinerariifolium</name>
    <name type="common">Dalmatian daisy</name>
    <name type="synonym">Chrysanthemum cinerariifolium</name>
    <dbReference type="NCBI Taxonomy" id="118510"/>
    <lineage>
        <taxon>Eukaryota</taxon>
        <taxon>Viridiplantae</taxon>
        <taxon>Streptophyta</taxon>
        <taxon>Embryophyta</taxon>
        <taxon>Tracheophyta</taxon>
        <taxon>Spermatophyta</taxon>
        <taxon>Magnoliopsida</taxon>
        <taxon>eudicotyledons</taxon>
        <taxon>Gunneridae</taxon>
        <taxon>Pentapetalae</taxon>
        <taxon>asterids</taxon>
        <taxon>campanulids</taxon>
        <taxon>Asterales</taxon>
        <taxon>Asteraceae</taxon>
        <taxon>Asteroideae</taxon>
        <taxon>Anthemideae</taxon>
        <taxon>Anthemidinae</taxon>
        <taxon>Tanacetum</taxon>
    </lineage>
</organism>
<reference evidence="1" key="1">
    <citation type="journal article" date="2019" name="Sci. Rep.">
        <title>Draft genome of Tanacetum cinerariifolium, the natural source of mosquito coil.</title>
        <authorList>
            <person name="Yamashiro T."/>
            <person name="Shiraishi A."/>
            <person name="Satake H."/>
            <person name="Nakayama K."/>
        </authorList>
    </citation>
    <scope>NUCLEOTIDE SEQUENCE</scope>
</reference>
<feature type="non-terminal residue" evidence="1">
    <location>
        <position position="1"/>
    </location>
</feature>